<protein>
    <recommendedName>
        <fullName evidence="7">Cation/H+ exchanger transmembrane domain-containing protein</fullName>
    </recommendedName>
</protein>
<sequence>MNGKPEEEQGTSGGCLGPLLQSNHPLGPNPTFMEKIANSLYLPPHGALGKCLTWGLISLLFWFTIYSILGADGVIGGNIFSLFLIFILCHLGGEIVSTVKLPPLLGMLIVGICLKSIPALKPIGDGYDADWARILKKLALIVILIRAGLGLDPVKLRELKFTVLKMALVPVALECTTYGVLGHLLLGMPFLWSFMMGFVLSAVSPAVVVPAILHISGRGFGLNKGIPTLIMAAASVDNVINISGFGIMLGITFSKGTLVGQIFQGPSDVLIGLAYGIGLGLICLYLPNRKEGGASITRFILLLVGGCVATFGSAKVEHGGAGPLATVVMAFTAGVGWRKQGMTEANNPVKAHFGTMWTFFQTFLFGLMGASINITTLNPDTVKYGIICIAVGTLIRGIFAFIATYGSGFNLKEQIYVAMGRFPKATIQAAIGSYALDYARTHNGTEEEIAWGQQILTISILIILITAPVGSAFLMLSAPKMLHKTVKEEEEPKENGAA</sequence>
<feature type="transmembrane region" description="Helical" evidence="6">
    <location>
        <begin position="190"/>
        <end position="213"/>
    </location>
</feature>
<evidence type="ECO:0000256" key="5">
    <source>
        <dbReference type="ARBA" id="ARBA00023136"/>
    </source>
</evidence>
<proteinExistence type="inferred from homology"/>
<evidence type="ECO:0000256" key="1">
    <source>
        <dbReference type="ARBA" id="ARBA00004141"/>
    </source>
</evidence>
<evidence type="ECO:0000256" key="3">
    <source>
        <dbReference type="ARBA" id="ARBA00022692"/>
    </source>
</evidence>
<evidence type="ECO:0000313" key="8">
    <source>
        <dbReference type="EMBL" id="CAL4061313.1"/>
    </source>
</evidence>
<evidence type="ECO:0000259" key="7">
    <source>
        <dbReference type="Pfam" id="PF00999"/>
    </source>
</evidence>
<comment type="subcellular location">
    <subcellularLocation>
        <location evidence="1">Membrane</location>
        <topology evidence="1">Multi-pass membrane protein</topology>
    </subcellularLocation>
</comment>
<dbReference type="InterPro" id="IPR051843">
    <property type="entry name" value="CPA1_transporter"/>
</dbReference>
<dbReference type="PANTHER" id="PTHR31102">
    <property type="match status" value="1"/>
</dbReference>
<dbReference type="GO" id="GO:0015297">
    <property type="term" value="F:antiporter activity"/>
    <property type="evidence" value="ECO:0007669"/>
    <property type="project" value="InterPro"/>
</dbReference>
<evidence type="ECO:0000256" key="4">
    <source>
        <dbReference type="ARBA" id="ARBA00022989"/>
    </source>
</evidence>
<name>A0AAV2PMK5_MEGNR</name>
<feature type="transmembrane region" description="Helical" evidence="6">
    <location>
        <begin position="269"/>
        <end position="287"/>
    </location>
</feature>
<feature type="transmembrane region" description="Helical" evidence="6">
    <location>
        <begin position="134"/>
        <end position="151"/>
    </location>
</feature>
<dbReference type="InterPro" id="IPR006153">
    <property type="entry name" value="Cation/H_exchanger_TM"/>
</dbReference>
<dbReference type="Pfam" id="PF00999">
    <property type="entry name" value="Na_H_Exchanger"/>
    <property type="match status" value="1"/>
</dbReference>
<dbReference type="EMBL" id="CAXKWB010000594">
    <property type="protein sequence ID" value="CAL4061313.1"/>
    <property type="molecule type" value="Genomic_DNA"/>
</dbReference>
<dbReference type="Gene3D" id="1.20.1530.20">
    <property type="match status" value="1"/>
</dbReference>
<keyword evidence="9" id="KW-1185">Reference proteome</keyword>
<keyword evidence="4 6" id="KW-1133">Transmembrane helix</keyword>
<dbReference type="AlphaFoldDB" id="A0AAV2PMK5"/>
<evidence type="ECO:0000256" key="2">
    <source>
        <dbReference type="ARBA" id="ARBA00007367"/>
    </source>
</evidence>
<comment type="caution">
    <text evidence="8">The sequence shown here is derived from an EMBL/GenBank/DDBJ whole genome shotgun (WGS) entry which is preliminary data.</text>
</comment>
<feature type="transmembrane region" description="Helical" evidence="6">
    <location>
        <begin position="296"/>
        <end position="314"/>
    </location>
</feature>
<dbReference type="Proteomes" id="UP001497623">
    <property type="component" value="Unassembled WGS sequence"/>
</dbReference>
<feature type="transmembrane region" description="Helical" evidence="6">
    <location>
        <begin position="163"/>
        <end position="184"/>
    </location>
</feature>
<feature type="transmembrane region" description="Helical" evidence="6">
    <location>
        <begin position="349"/>
        <end position="372"/>
    </location>
</feature>
<feature type="transmembrane region" description="Helical" evidence="6">
    <location>
        <begin position="384"/>
        <end position="403"/>
    </location>
</feature>
<gene>
    <name evidence="8" type="ORF">MNOR_LOCUS2063</name>
</gene>
<dbReference type="GO" id="GO:1902600">
    <property type="term" value="P:proton transmembrane transport"/>
    <property type="evidence" value="ECO:0007669"/>
    <property type="project" value="InterPro"/>
</dbReference>
<evidence type="ECO:0000313" key="9">
    <source>
        <dbReference type="Proteomes" id="UP001497623"/>
    </source>
</evidence>
<feature type="transmembrane region" description="Helical" evidence="6">
    <location>
        <begin position="225"/>
        <end position="249"/>
    </location>
</feature>
<dbReference type="PANTHER" id="PTHR31102:SF1">
    <property type="entry name" value="CATION_H+ EXCHANGER DOMAIN-CONTAINING PROTEIN"/>
    <property type="match status" value="1"/>
</dbReference>
<dbReference type="GO" id="GO:0016020">
    <property type="term" value="C:membrane"/>
    <property type="evidence" value="ECO:0007669"/>
    <property type="project" value="UniProtKB-SubCell"/>
</dbReference>
<feature type="transmembrane region" description="Helical" evidence="6">
    <location>
        <begin position="455"/>
        <end position="476"/>
    </location>
</feature>
<feature type="transmembrane region" description="Helical" evidence="6">
    <location>
        <begin position="51"/>
        <end position="69"/>
    </location>
</feature>
<keyword evidence="5 6" id="KW-0472">Membrane</keyword>
<evidence type="ECO:0000256" key="6">
    <source>
        <dbReference type="SAM" id="Phobius"/>
    </source>
</evidence>
<feature type="transmembrane region" description="Helical" evidence="6">
    <location>
        <begin position="75"/>
        <end position="92"/>
    </location>
</feature>
<accession>A0AAV2PMK5</accession>
<organism evidence="8 9">
    <name type="scientific">Meganyctiphanes norvegica</name>
    <name type="common">Northern krill</name>
    <name type="synonym">Thysanopoda norvegica</name>
    <dbReference type="NCBI Taxonomy" id="48144"/>
    <lineage>
        <taxon>Eukaryota</taxon>
        <taxon>Metazoa</taxon>
        <taxon>Ecdysozoa</taxon>
        <taxon>Arthropoda</taxon>
        <taxon>Crustacea</taxon>
        <taxon>Multicrustacea</taxon>
        <taxon>Malacostraca</taxon>
        <taxon>Eumalacostraca</taxon>
        <taxon>Eucarida</taxon>
        <taxon>Euphausiacea</taxon>
        <taxon>Euphausiidae</taxon>
        <taxon>Meganyctiphanes</taxon>
    </lineage>
</organism>
<feature type="domain" description="Cation/H+ exchanger transmembrane" evidence="7">
    <location>
        <begin position="87"/>
        <end position="469"/>
    </location>
</feature>
<dbReference type="InterPro" id="IPR038770">
    <property type="entry name" value="Na+/solute_symporter_sf"/>
</dbReference>
<reference evidence="8 9" key="1">
    <citation type="submission" date="2024-05" db="EMBL/GenBank/DDBJ databases">
        <authorList>
            <person name="Wallberg A."/>
        </authorList>
    </citation>
    <scope>NUCLEOTIDE SEQUENCE [LARGE SCALE GENOMIC DNA]</scope>
</reference>
<keyword evidence="3 6" id="KW-0812">Transmembrane</keyword>
<comment type="similarity">
    <text evidence="2">Belongs to the monovalent cation:proton antiporter 1 (CPA1) transporter (TC 2.A.36) family.</text>
</comment>